<name>A0A0A9FAK7_ARUDO</name>
<protein>
    <submittedName>
        <fullName evidence="1">Uncharacterized protein</fullName>
    </submittedName>
</protein>
<sequence length="41" mass="4463">MAYASLGGSLGINCLEMTGDSEFYNNKAIHDADSLFFLCRS</sequence>
<evidence type="ECO:0000313" key="1">
    <source>
        <dbReference type="EMBL" id="JAE07146.1"/>
    </source>
</evidence>
<dbReference type="EMBL" id="GBRH01190750">
    <property type="protein sequence ID" value="JAE07146.1"/>
    <property type="molecule type" value="Transcribed_RNA"/>
</dbReference>
<reference evidence="1" key="2">
    <citation type="journal article" date="2015" name="Data Brief">
        <title>Shoot transcriptome of the giant reed, Arundo donax.</title>
        <authorList>
            <person name="Barrero R.A."/>
            <person name="Guerrero F.D."/>
            <person name="Moolhuijzen P."/>
            <person name="Goolsby J.A."/>
            <person name="Tidwell J."/>
            <person name="Bellgard S.E."/>
            <person name="Bellgard M.I."/>
        </authorList>
    </citation>
    <scope>NUCLEOTIDE SEQUENCE</scope>
    <source>
        <tissue evidence="1">Shoot tissue taken approximately 20 cm above the soil surface</tissue>
    </source>
</reference>
<dbReference type="AlphaFoldDB" id="A0A0A9FAK7"/>
<reference evidence="1" key="1">
    <citation type="submission" date="2014-09" db="EMBL/GenBank/DDBJ databases">
        <authorList>
            <person name="Magalhaes I.L.F."/>
            <person name="Oliveira U."/>
            <person name="Santos F.R."/>
            <person name="Vidigal T.H.D.A."/>
            <person name="Brescovit A.D."/>
            <person name="Santos A.J."/>
        </authorList>
    </citation>
    <scope>NUCLEOTIDE SEQUENCE</scope>
    <source>
        <tissue evidence="1">Shoot tissue taken approximately 20 cm above the soil surface</tissue>
    </source>
</reference>
<proteinExistence type="predicted"/>
<organism evidence="1">
    <name type="scientific">Arundo donax</name>
    <name type="common">Giant reed</name>
    <name type="synonym">Donax arundinaceus</name>
    <dbReference type="NCBI Taxonomy" id="35708"/>
    <lineage>
        <taxon>Eukaryota</taxon>
        <taxon>Viridiplantae</taxon>
        <taxon>Streptophyta</taxon>
        <taxon>Embryophyta</taxon>
        <taxon>Tracheophyta</taxon>
        <taxon>Spermatophyta</taxon>
        <taxon>Magnoliopsida</taxon>
        <taxon>Liliopsida</taxon>
        <taxon>Poales</taxon>
        <taxon>Poaceae</taxon>
        <taxon>PACMAD clade</taxon>
        <taxon>Arundinoideae</taxon>
        <taxon>Arundineae</taxon>
        <taxon>Arundo</taxon>
    </lineage>
</organism>
<accession>A0A0A9FAK7</accession>